<proteinExistence type="predicted"/>
<dbReference type="GO" id="GO:0003677">
    <property type="term" value="F:DNA binding"/>
    <property type="evidence" value="ECO:0007669"/>
    <property type="project" value="InterPro"/>
</dbReference>
<reference evidence="3 4" key="1">
    <citation type="submission" date="2020-01" db="EMBL/GenBank/DDBJ databases">
        <title>Complete and circular genome sequences of six lactobacillus isolates from horses.</title>
        <authorList>
            <person name="Hassan H.M."/>
        </authorList>
    </citation>
    <scope>NUCLEOTIDE SEQUENCE [LARGE SCALE GENOMIC DNA]</scope>
    <source>
        <strain evidence="3 4">1D</strain>
    </source>
</reference>
<dbReference type="EMBL" id="DYXB01000080">
    <property type="protein sequence ID" value="HJF10143.1"/>
    <property type="molecule type" value="Genomic_DNA"/>
</dbReference>
<dbReference type="Proteomes" id="UP000510660">
    <property type="component" value="Chromosome"/>
</dbReference>
<name>A0A7H9E6L2_9LACO</name>
<dbReference type="InterPro" id="IPR001387">
    <property type="entry name" value="Cro/C1-type_HTH"/>
</dbReference>
<dbReference type="Gene3D" id="1.10.260.40">
    <property type="entry name" value="lambda repressor-like DNA-binding domains"/>
    <property type="match status" value="1"/>
</dbReference>
<dbReference type="SMART" id="SM00530">
    <property type="entry name" value="HTH_XRE"/>
    <property type="match status" value="1"/>
</dbReference>
<evidence type="ECO:0000313" key="3">
    <source>
        <dbReference type="EMBL" id="QLL72977.1"/>
    </source>
</evidence>
<dbReference type="Proteomes" id="UP000784793">
    <property type="component" value="Unassembled WGS sequence"/>
</dbReference>
<evidence type="ECO:0000259" key="1">
    <source>
        <dbReference type="PROSITE" id="PS50943"/>
    </source>
</evidence>
<feature type="domain" description="HTH cro/C1-type" evidence="1">
    <location>
        <begin position="7"/>
        <end position="61"/>
    </location>
</feature>
<dbReference type="EMBL" id="CP047415">
    <property type="protein sequence ID" value="QLL72977.1"/>
    <property type="molecule type" value="Genomic_DNA"/>
</dbReference>
<reference evidence="2" key="3">
    <citation type="submission" date="2021-09" db="EMBL/GenBank/DDBJ databases">
        <authorList>
            <person name="Gilroy R."/>
        </authorList>
    </citation>
    <scope>NUCLEOTIDE SEQUENCE</scope>
    <source>
        <strain evidence="2">CHK194-22301</strain>
    </source>
</reference>
<dbReference type="RefSeq" id="WP_061204990.1">
    <property type="nucleotide sequence ID" value="NZ_CP047415.1"/>
</dbReference>
<dbReference type="CDD" id="cd00093">
    <property type="entry name" value="HTH_XRE"/>
    <property type="match status" value="1"/>
</dbReference>
<sequence length="270" mass="31513">MTIGEALKKLRQSLGLTQAQMIKGSKISITHYSKMEKGQNRIFVDDLMLILQLHKISPSSFFKKYFSTKDDIIFSKISQELNRSFYNNDIKKAKNLKKQISSTKYVSTELKDRADLIIAILSSKDDNTIAITQAMHDFFKYKNWMADDNAITLLSNSIRKDNLKDVTPLVMMLIRKYKKLSDQNLTKQRRLATVGINYLYVLRKYFANSDNIAFKILSWLETLETDPELCLYKELILYFHFIYTDKDQAMLIKRLLKLSGYIKISDNLPE</sequence>
<evidence type="ECO:0000313" key="4">
    <source>
        <dbReference type="Proteomes" id="UP000510660"/>
    </source>
</evidence>
<dbReference type="SUPFAM" id="SSF47413">
    <property type="entry name" value="lambda repressor-like DNA-binding domains"/>
    <property type="match status" value="1"/>
</dbReference>
<dbReference type="AlphaFoldDB" id="A0A7H9E6L2"/>
<gene>
    <name evidence="3" type="ORF">GTO85_00335</name>
    <name evidence="2" type="ORF">K8V23_05050</name>
</gene>
<reference evidence="2" key="2">
    <citation type="journal article" date="2021" name="PeerJ">
        <title>Extensive microbial diversity within the chicken gut microbiome revealed by metagenomics and culture.</title>
        <authorList>
            <person name="Gilroy R."/>
            <person name="Ravi A."/>
            <person name="Getino M."/>
            <person name="Pursley I."/>
            <person name="Horton D.L."/>
            <person name="Alikhan N.F."/>
            <person name="Baker D."/>
            <person name="Gharbi K."/>
            <person name="Hall N."/>
            <person name="Watson M."/>
            <person name="Adriaenssens E.M."/>
            <person name="Foster-Nyarko E."/>
            <person name="Jarju S."/>
            <person name="Secka A."/>
            <person name="Antonio M."/>
            <person name="Oren A."/>
            <person name="Chaudhuri R.R."/>
            <person name="La Ragione R."/>
            <person name="Hildebrand F."/>
            <person name="Pallen M.J."/>
        </authorList>
    </citation>
    <scope>NUCLEOTIDE SEQUENCE</scope>
    <source>
        <strain evidence="2">CHK194-22301</strain>
    </source>
</reference>
<accession>A0A7H9E6L2</accession>
<organism evidence="3 4">
    <name type="scientific">Lactobacillus crispatus</name>
    <dbReference type="NCBI Taxonomy" id="47770"/>
    <lineage>
        <taxon>Bacteria</taxon>
        <taxon>Bacillati</taxon>
        <taxon>Bacillota</taxon>
        <taxon>Bacilli</taxon>
        <taxon>Lactobacillales</taxon>
        <taxon>Lactobacillaceae</taxon>
        <taxon>Lactobacillus</taxon>
    </lineage>
</organism>
<dbReference type="PROSITE" id="PS50943">
    <property type="entry name" value="HTH_CROC1"/>
    <property type="match status" value="1"/>
</dbReference>
<dbReference type="Pfam" id="PF01381">
    <property type="entry name" value="HTH_3"/>
    <property type="match status" value="1"/>
</dbReference>
<dbReference type="InterPro" id="IPR010982">
    <property type="entry name" value="Lambda_DNA-bd_dom_sf"/>
</dbReference>
<protein>
    <submittedName>
        <fullName evidence="3">Helix-turn-helix domain-containing protein</fullName>
    </submittedName>
</protein>
<evidence type="ECO:0000313" key="2">
    <source>
        <dbReference type="EMBL" id="HJF10143.1"/>
    </source>
</evidence>